<dbReference type="CDD" id="cd00684">
    <property type="entry name" value="Terpene_cyclase_plant_C1"/>
    <property type="match status" value="1"/>
</dbReference>
<dbReference type="InterPro" id="IPR044814">
    <property type="entry name" value="Terpene_cyclase_plant_C1"/>
</dbReference>
<dbReference type="Gene3D" id="1.50.10.130">
    <property type="entry name" value="Terpene synthase, N-terminal domain"/>
    <property type="match status" value="1"/>
</dbReference>
<keyword evidence="4" id="KW-0460">Magnesium</keyword>
<dbReference type="GO" id="GO:0016102">
    <property type="term" value="P:diterpenoid biosynthetic process"/>
    <property type="evidence" value="ECO:0007669"/>
    <property type="project" value="InterPro"/>
</dbReference>
<protein>
    <submittedName>
        <fullName evidence="9">Uncharacterized protein</fullName>
    </submittedName>
</protein>
<feature type="domain" description="Terpene synthase metal-binding" evidence="8">
    <location>
        <begin position="293"/>
        <end position="382"/>
    </location>
</feature>
<evidence type="ECO:0000259" key="8">
    <source>
        <dbReference type="Pfam" id="PF03936"/>
    </source>
</evidence>
<dbReference type="InterPro" id="IPR005630">
    <property type="entry name" value="Terpene_synthase_metal-bd"/>
</dbReference>
<keyword evidence="3" id="KW-0479">Metal-binding</keyword>
<dbReference type="Proteomes" id="UP001188597">
    <property type="component" value="Unassembled WGS sequence"/>
</dbReference>
<dbReference type="InterPro" id="IPR008949">
    <property type="entry name" value="Isoprenoid_synthase_dom_sf"/>
</dbReference>
<reference evidence="9" key="1">
    <citation type="submission" date="2022-12" db="EMBL/GenBank/DDBJ databases">
        <title>Draft genome assemblies for two species of Escallonia (Escalloniales).</title>
        <authorList>
            <person name="Chanderbali A."/>
            <person name="Dervinis C."/>
            <person name="Anghel I."/>
            <person name="Soltis D."/>
            <person name="Soltis P."/>
            <person name="Zapata F."/>
        </authorList>
    </citation>
    <scope>NUCLEOTIDE SEQUENCE</scope>
    <source>
        <strain evidence="9">UCBG64.0493</strain>
        <tissue evidence="9">Leaf</tissue>
    </source>
</reference>
<evidence type="ECO:0000256" key="4">
    <source>
        <dbReference type="ARBA" id="ARBA00022842"/>
    </source>
</evidence>
<dbReference type="PANTHER" id="PTHR31225:SF245">
    <property type="entry name" value="(-)-ALPHA-TERPINEOL SYNTHASE-LIKE"/>
    <property type="match status" value="1"/>
</dbReference>
<evidence type="ECO:0000256" key="1">
    <source>
        <dbReference type="ARBA" id="ARBA00001936"/>
    </source>
</evidence>
<keyword evidence="5" id="KW-0464">Manganese</keyword>
<dbReference type="GO" id="GO:0000287">
    <property type="term" value="F:magnesium ion binding"/>
    <property type="evidence" value="ECO:0007669"/>
    <property type="project" value="InterPro"/>
</dbReference>
<dbReference type="AlphaFoldDB" id="A0AA89ANE6"/>
<keyword evidence="10" id="KW-1185">Reference proteome</keyword>
<dbReference type="GO" id="GO:0010333">
    <property type="term" value="F:terpene synthase activity"/>
    <property type="evidence" value="ECO:0007669"/>
    <property type="project" value="InterPro"/>
</dbReference>
<evidence type="ECO:0000313" key="10">
    <source>
        <dbReference type="Proteomes" id="UP001188597"/>
    </source>
</evidence>
<evidence type="ECO:0000259" key="7">
    <source>
        <dbReference type="Pfam" id="PF01397"/>
    </source>
</evidence>
<dbReference type="InterPro" id="IPR050148">
    <property type="entry name" value="Terpene_synthase-like"/>
</dbReference>
<gene>
    <name evidence="9" type="ORF">RJ639_011310</name>
</gene>
<comment type="caution">
    <text evidence="9">The sequence shown here is derived from an EMBL/GenBank/DDBJ whole genome shotgun (WGS) entry which is preliminary data.</text>
</comment>
<keyword evidence="6" id="KW-0456">Lyase</keyword>
<evidence type="ECO:0000256" key="3">
    <source>
        <dbReference type="ARBA" id="ARBA00022723"/>
    </source>
</evidence>
<dbReference type="EMBL" id="JAVXUP010001510">
    <property type="protein sequence ID" value="KAK3010784.1"/>
    <property type="molecule type" value="Genomic_DNA"/>
</dbReference>
<dbReference type="Gene3D" id="1.10.600.10">
    <property type="entry name" value="Farnesyl Diphosphate Synthase"/>
    <property type="match status" value="2"/>
</dbReference>
<dbReference type="Pfam" id="PF19086">
    <property type="entry name" value="Terpene_syn_C_2"/>
    <property type="match status" value="1"/>
</dbReference>
<dbReference type="InterPro" id="IPR001906">
    <property type="entry name" value="Terpene_synth_N"/>
</dbReference>
<dbReference type="SUPFAM" id="SSF48576">
    <property type="entry name" value="Terpenoid synthases"/>
    <property type="match status" value="1"/>
</dbReference>
<organism evidence="9 10">
    <name type="scientific">Escallonia herrerae</name>
    <dbReference type="NCBI Taxonomy" id="1293975"/>
    <lineage>
        <taxon>Eukaryota</taxon>
        <taxon>Viridiplantae</taxon>
        <taxon>Streptophyta</taxon>
        <taxon>Embryophyta</taxon>
        <taxon>Tracheophyta</taxon>
        <taxon>Spermatophyta</taxon>
        <taxon>Magnoliopsida</taxon>
        <taxon>eudicotyledons</taxon>
        <taxon>Gunneridae</taxon>
        <taxon>Pentapetalae</taxon>
        <taxon>asterids</taxon>
        <taxon>campanulids</taxon>
        <taxon>Escalloniales</taxon>
        <taxon>Escalloniaceae</taxon>
        <taxon>Escallonia</taxon>
    </lineage>
</organism>
<accession>A0AA89ANE6</accession>
<evidence type="ECO:0000256" key="6">
    <source>
        <dbReference type="ARBA" id="ARBA00023239"/>
    </source>
</evidence>
<comment type="cofactor">
    <cofactor evidence="1">
        <name>Mn(2+)</name>
        <dbReference type="ChEBI" id="CHEBI:29035"/>
    </cofactor>
</comment>
<name>A0AA89ANE6_9ASTE</name>
<dbReference type="PANTHER" id="PTHR31225">
    <property type="entry name" value="OS04G0344100 PROTEIN-RELATED"/>
    <property type="match status" value="1"/>
</dbReference>
<evidence type="ECO:0000256" key="5">
    <source>
        <dbReference type="ARBA" id="ARBA00023211"/>
    </source>
</evidence>
<sequence length="508" mass="58548">MALQAVFSPFLVSSAPLASLRSSKNPSSNTYTVSSIRGVAPTTTIDDTAEHRRSANYIPSVWDYDFVQSFNSDYNNQKFVCQVDKVKEDVKCLINGVMEVPLAKLELIDTVQRLGLKYHFEKEIKKALDSVYNNDSNNAWFDDSLYATALRFRLLRQHGYDVPQGVFERFMDDKDSFKAALCGDVKGLLSLYEASFFGFEGERIIDEAKTFTTTELKDTKGHISPSLARKVSHALDMPLHWRLTRLEARWFIDTYEQEEDMNTTLLQLAKLDYNIVQSVYRSEVSKLARWWVDLGLDKMSFSRDRLVEHYLWINGTVSEPQYGAYRDMATKIISLITTIDDIYDVYGFMEELELFTAYVDRWDISEIDKLPLNIRTFYLSIIGEELNLKSGKQKIKRGRRSERETNLMSCDELERGDTLKSVQCYMNDTGATEEEARAYINSLVHKTWKIMNKDLLGSYPFSEPFLSANPNLGRTAQCFYQYGDGHGVPDRWTKDHLIALLVHPIHFN</sequence>
<comment type="cofactor">
    <cofactor evidence="2">
        <name>Mg(2+)</name>
        <dbReference type="ChEBI" id="CHEBI:18420"/>
    </cofactor>
</comment>
<dbReference type="Pfam" id="PF01397">
    <property type="entry name" value="Terpene_synth"/>
    <property type="match status" value="1"/>
</dbReference>
<dbReference type="InterPro" id="IPR008930">
    <property type="entry name" value="Terpenoid_cyclase/PrenylTrfase"/>
</dbReference>
<dbReference type="FunFam" id="1.50.10.130:FF:000001">
    <property type="entry name" value="Isoprene synthase, chloroplastic"/>
    <property type="match status" value="1"/>
</dbReference>
<feature type="domain" description="Terpene synthase N-terminal" evidence="7">
    <location>
        <begin position="61"/>
        <end position="235"/>
    </location>
</feature>
<dbReference type="InterPro" id="IPR036965">
    <property type="entry name" value="Terpene_synth_N_sf"/>
</dbReference>
<dbReference type="SUPFAM" id="SSF48239">
    <property type="entry name" value="Terpenoid cyclases/Protein prenyltransferases"/>
    <property type="match status" value="1"/>
</dbReference>
<evidence type="ECO:0000256" key="2">
    <source>
        <dbReference type="ARBA" id="ARBA00001946"/>
    </source>
</evidence>
<evidence type="ECO:0000313" key="9">
    <source>
        <dbReference type="EMBL" id="KAK3010784.1"/>
    </source>
</evidence>
<proteinExistence type="predicted"/>
<dbReference type="Pfam" id="PF03936">
    <property type="entry name" value="Terpene_synth_C"/>
    <property type="match status" value="1"/>
</dbReference>